<accession>A0AAV0AG73</accession>
<dbReference type="PANTHER" id="PTHR11994">
    <property type="entry name" value="60S RIBOSOMAL PROTEIN L11-RELATED"/>
    <property type="match status" value="1"/>
</dbReference>
<proteinExistence type="inferred from homology"/>
<comment type="similarity">
    <text evidence="1">Belongs to the universal ribosomal protein uL5 family.</text>
</comment>
<keyword evidence="3" id="KW-0687">Ribonucleoprotein</keyword>
<reference evidence="6" key="1">
    <citation type="submission" date="2022-06" db="EMBL/GenBank/DDBJ databases">
        <authorList>
            <consortium name="SYNGENTA / RWTH Aachen University"/>
        </authorList>
    </citation>
    <scope>NUCLEOTIDE SEQUENCE</scope>
</reference>
<dbReference type="GO" id="GO:0003735">
    <property type="term" value="F:structural constituent of ribosome"/>
    <property type="evidence" value="ECO:0007669"/>
    <property type="project" value="InterPro"/>
</dbReference>
<name>A0AAV0AG73_PHAPC</name>
<gene>
    <name evidence="6" type="ORF">PPACK8108_LOCUS1061</name>
</gene>
<dbReference type="InterPro" id="IPR002132">
    <property type="entry name" value="Ribosomal_uL5"/>
</dbReference>
<evidence type="ECO:0000313" key="7">
    <source>
        <dbReference type="Proteomes" id="UP001153365"/>
    </source>
</evidence>
<dbReference type="GO" id="GO:0005840">
    <property type="term" value="C:ribosome"/>
    <property type="evidence" value="ECO:0007669"/>
    <property type="project" value="UniProtKB-KW"/>
</dbReference>
<evidence type="ECO:0000256" key="3">
    <source>
        <dbReference type="ARBA" id="ARBA00023274"/>
    </source>
</evidence>
<dbReference type="Pfam" id="PF00673">
    <property type="entry name" value="Ribosomal_L5_C"/>
    <property type="match status" value="1"/>
</dbReference>
<dbReference type="InterPro" id="IPR031309">
    <property type="entry name" value="Ribosomal_uL5_C"/>
</dbReference>
<dbReference type="Proteomes" id="UP001153365">
    <property type="component" value="Unassembled WGS sequence"/>
</dbReference>
<dbReference type="AlphaFoldDB" id="A0AAV0AG73"/>
<protein>
    <submittedName>
        <fullName evidence="6">Ribosomal protein L5 domain-containing protein</fullName>
    </submittedName>
</protein>
<evidence type="ECO:0000256" key="4">
    <source>
        <dbReference type="SAM" id="MobiDB-lite"/>
    </source>
</evidence>
<feature type="compositionally biased region" description="Polar residues" evidence="4">
    <location>
        <begin position="77"/>
        <end position="87"/>
    </location>
</feature>
<evidence type="ECO:0000313" key="6">
    <source>
        <dbReference type="EMBL" id="CAH7666710.1"/>
    </source>
</evidence>
<dbReference type="Gene3D" id="3.30.1440.10">
    <property type="match status" value="1"/>
</dbReference>
<comment type="caution">
    <text evidence="6">The sequence shown here is derived from an EMBL/GenBank/DDBJ whole genome shotgun (WGS) entry which is preliminary data.</text>
</comment>
<sequence>MFIIRRSIRSINSLHQHHHHYSTSEHQPIRGIDRYNLDYLSIRPDSLYRTRLSEYYDNHLSSDLLYMTYQLPAGYSNDGTTPHNSNGRALVQHPDPTTRLPNWDPEDPYASNRPPRPPRGGSASIPRKPKSDSSPSNLVRLSRITIDTHVSEAIHTKKELLGAIYLLKLISGQLDRSSLSQDQLTRLSPDQGIRLSRTKDRSTTFKVRRNMVCGVNVTIQGPRMFDFIDTLTTFVLPRLKDFNGFSLPPSDSHHRHNSMVSGVVQIGLSDHGMGLWPGVEESLENWPRKYGMNIHFITNATGPGATEKARALMSGFRIPFVRPEDAKLKR</sequence>
<dbReference type="SUPFAM" id="SSF55282">
    <property type="entry name" value="RL5-like"/>
    <property type="match status" value="1"/>
</dbReference>
<dbReference type="InterPro" id="IPR022803">
    <property type="entry name" value="Ribosomal_uL5_dom_sf"/>
</dbReference>
<evidence type="ECO:0000259" key="5">
    <source>
        <dbReference type="Pfam" id="PF00673"/>
    </source>
</evidence>
<feature type="region of interest" description="Disordered" evidence="4">
    <location>
        <begin position="77"/>
        <end position="136"/>
    </location>
</feature>
<feature type="domain" description="Large ribosomal subunit protein uL5 C-terminal" evidence="5">
    <location>
        <begin position="213"/>
        <end position="320"/>
    </location>
</feature>
<keyword evidence="7" id="KW-1185">Reference proteome</keyword>
<dbReference type="GO" id="GO:1990904">
    <property type="term" value="C:ribonucleoprotein complex"/>
    <property type="evidence" value="ECO:0007669"/>
    <property type="project" value="UniProtKB-KW"/>
</dbReference>
<organism evidence="6 7">
    <name type="scientific">Phakopsora pachyrhizi</name>
    <name type="common">Asian soybean rust disease fungus</name>
    <dbReference type="NCBI Taxonomy" id="170000"/>
    <lineage>
        <taxon>Eukaryota</taxon>
        <taxon>Fungi</taxon>
        <taxon>Dikarya</taxon>
        <taxon>Basidiomycota</taxon>
        <taxon>Pucciniomycotina</taxon>
        <taxon>Pucciniomycetes</taxon>
        <taxon>Pucciniales</taxon>
        <taxon>Phakopsoraceae</taxon>
        <taxon>Phakopsora</taxon>
    </lineage>
</organism>
<keyword evidence="2 6" id="KW-0689">Ribosomal protein</keyword>
<dbReference type="GO" id="GO:0006412">
    <property type="term" value="P:translation"/>
    <property type="evidence" value="ECO:0007669"/>
    <property type="project" value="InterPro"/>
</dbReference>
<evidence type="ECO:0000256" key="2">
    <source>
        <dbReference type="ARBA" id="ARBA00022980"/>
    </source>
</evidence>
<dbReference type="EMBL" id="CALTRL010000147">
    <property type="protein sequence ID" value="CAH7666710.1"/>
    <property type="molecule type" value="Genomic_DNA"/>
</dbReference>
<evidence type="ECO:0000256" key="1">
    <source>
        <dbReference type="ARBA" id="ARBA00008553"/>
    </source>
</evidence>